<reference evidence="1" key="1">
    <citation type="journal article" date="2012" name="Nat. Biotechnol.">
        <title>Draft genome sequence of pigeonpea (Cajanus cajan), an orphan legume crop of resource-poor farmers.</title>
        <authorList>
            <person name="Varshney R.K."/>
            <person name="Chen W."/>
            <person name="Li Y."/>
            <person name="Bharti A.K."/>
            <person name="Saxena R.K."/>
            <person name="Schlueter J.A."/>
            <person name="Donoghue M.T."/>
            <person name="Azam S."/>
            <person name="Fan G."/>
            <person name="Whaley A.M."/>
            <person name="Farmer A.D."/>
            <person name="Sheridan J."/>
            <person name="Iwata A."/>
            <person name="Tuteja R."/>
            <person name="Penmetsa R.V."/>
            <person name="Wu W."/>
            <person name="Upadhyaya H.D."/>
            <person name="Yang S.P."/>
            <person name="Shah T."/>
            <person name="Saxena K.B."/>
            <person name="Michael T."/>
            <person name="McCombie W.R."/>
            <person name="Yang B."/>
            <person name="Zhang G."/>
            <person name="Yang H."/>
            <person name="Wang J."/>
            <person name="Spillane C."/>
            <person name="Cook D.R."/>
            <person name="May G.D."/>
            <person name="Xu X."/>
            <person name="Jackson S.A."/>
        </authorList>
    </citation>
    <scope>NUCLEOTIDE SEQUENCE [LARGE SCALE GENOMIC DNA]</scope>
</reference>
<dbReference type="Gramene" id="C.cajan_40802.t">
    <property type="protein sequence ID" value="C.cajan_40802.t.cds1"/>
    <property type="gene ID" value="C.cajan_40802"/>
</dbReference>
<keyword evidence="2" id="KW-1185">Reference proteome</keyword>
<gene>
    <name evidence="1" type="ORF">KK1_043917</name>
</gene>
<proteinExistence type="predicted"/>
<dbReference type="Proteomes" id="UP000075243">
    <property type="component" value="Unassembled WGS sequence"/>
</dbReference>
<dbReference type="AlphaFoldDB" id="A0A151QXR9"/>
<protein>
    <submittedName>
        <fullName evidence="1">Uncharacterized protein</fullName>
    </submittedName>
</protein>
<organism evidence="1 2">
    <name type="scientific">Cajanus cajan</name>
    <name type="common">Pigeon pea</name>
    <name type="synonym">Cajanus indicus</name>
    <dbReference type="NCBI Taxonomy" id="3821"/>
    <lineage>
        <taxon>Eukaryota</taxon>
        <taxon>Viridiplantae</taxon>
        <taxon>Streptophyta</taxon>
        <taxon>Embryophyta</taxon>
        <taxon>Tracheophyta</taxon>
        <taxon>Spermatophyta</taxon>
        <taxon>Magnoliopsida</taxon>
        <taxon>eudicotyledons</taxon>
        <taxon>Gunneridae</taxon>
        <taxon>Pentapetalae</taxon>
        <taxon>rosids</taxon>
        <taxon>fabids</taxon>
        <taxon>Fabales</taxon>
        <taxon>Fabaceae</taxon>
        <taxon>Papilionoideae</taxon>
        <taxon>50 kb inversion clade</taxon>
        <taxon>NPAAA clade</taxon>
        <taxon>indigoferoid/millettioid clade</taxon>
        <taxon>Phaseoleae</taxon>
        <taxon>Cajanus</taxon>
    </lineage>
</organism>
<dbReference type="EMBL" id="KQ484451">
    <property type="protein sequence ID" value="KYP35066.1"/>
    <property type="molecule type" value="Genomic_DNA"/>
</dbReference>
<name>A0A151QXR9_CAJCA</name>
<evidence type="ECO:0000313" key="2">
    <source>
        <dbReference type="Proteomes" id="UP000075243"/>
    </source>
</evidence>
<evidence type="ECO:0000313" key="1">
    <source>
        <dbReference type="EMBL" id="KYP35066.1"/>
    </source>
</evidence>
<accession>A0A151QXR9</accession>
<sequence>ITKMQRDFLWNGLNEHIFWAWINWKQVCKRKEYSGFLIRDISMFNETLIAKWRWRSLIEAKSLWVRLLKSKYGNLPISSNGDCRTNISQWWHDMLSFTNEGEDNGWFHSNLMCVLGSGINFSFWNND</sequence>
<feature type="non-terminal residue" evidence="1">
    <location>
        <position position="1"/>
    </location>
</feature>